<dbReference type="GO" id="GO:0006355">
    <property type="term" value="P:regulation of DNA-templated transcription"/>
    <property type="evidence" value="ECO:0007669"/>
    <property type="project" value="InterPro"/>
</dbReference>
<evidence type="ECO:0000259" key="8">
    <source>
        <dbReference type="Pfam" id="PF00717"/>
    </source>
</evidence>
<sequence length="142" mass="15132">MLALHPQPISPEVVAVLLAAPTAVACGFPSPAQDYYDGPIDLTSMLVEDQAATFIVRAAGHSMTGAGISDGDELLVDRSKRPRHGDIIVAIIDGELTVKRLALTADGVVLRSENSEHPDIVVAELSDLQVWGVATYCLHHLR</sequence>
<feature type="domain" description="Peptidase S24/S26A/S26B/S26C" evidence="8">
    <location>
        <begin position="23"/>
        <end position="134"/>
    </location>
</feature>
<evidence type="ECO:0000256" key="1">
    <source>
        <dbReference type="ARBA" id="ARBA00007484"/>
    </source>
</evidence>
<dbReference type="STRING" id="381665.SAMN05216554_4119"/>
<dbReference type="Proteomes" id="UP000198891">
    <property type="component" value="Unassembled WGS sequence"/>
</dbReference>
<dbReference type="PRINTS" id="PR00726">
    <property type="entry name" value="LEXASERPTASE"/>
</dbReference>
<dbReference type="GO" id="GO:0003677">
    <property type="term" value="F:DNA binding"/>
    <property type="evidence" value="ECO:0007669"/>
    <property type="project" value="InterPro"/>
</dbReference>
<keyword evidence="4 7" id="KW-0068">Autocatalytic cleavage</keyword>
<evidence type="ECO:0000256" key="6">
    <source>
        <dbReference type="ARBA" id="ARBA00023236"/>
    </source>
</evidence>
<keyword evidence="10" id="KW-1185">Reference proteome</keyword>
<dbReference type="PANTHER" id="PTHR33516:SF2">
    <property type="entry name" value="LEXA REPRESSOR-RELATED"/>
    <property type="match status" value="1"/>
</dbReference>
<dbReference type="PANTHER" id="PTHR33516">
    <property type="entry name" value="LEXA REPRESSOR"/>
    <property type="match status" value="1"/>
</dbReference>
<evidence type="ECO:0000313" key="10">
    <source>
        <dbReference type="Proteomes" id="UP000198891"/>
    </source>
</evidence>
<comment type="similarity">
    <text evidence="1 7">Belongs to the peptidase S24 family.</text>
</comment>
<dbReference type="GO" id="GO:0016787">
    <property type="term" value="F:hydrolase activity"/>
    <property type="evidence" value="ECO:0007669"/>
    <property type="project" value="UniProtKB-KW"/>
</dbReference>
<evidence type="ECO:0000256" key="5">
    <source>
        <dbReference type="ARBA" id="ARBA00023204"/>
    </source>
</evidence>
<dbReference type="SUPFAM" id="SSF51306">
    <property type="entry name" value="LexA/Signal peptidase"/>
    <property type="match status" value="1"/>
</dbReference>
<dbReference type="AlphaFoldDB" id="A0A1H3TEW4"/>
<evidence type="ECO:0000256" key="7">
    <source>
        <dbReference type="RuleBase" id="RU003991"/>
    </source>
</evidence>
<keyword evidence="3 7" id="KW-0378">Hydrolase</keyword>
<evidence type="ECO:0000313" key="9">
    <source>
        <dbReference type="EMBL" id="SDZ48371.1"/>
    </source>
</evidence>
<evidence type="ECO:0000256" key="4">
    <source>
        <dbReference type="ARBA" id="ARBA00022813"/>
    </source>
</evidence>
<dbReference type="Gene3D" id="2.10.109.10">
    <property type="entry name" value="Umud Fragment, subunit A"/>
    <property type="match status" value="1"/>
</dbReference>
<keyword evidence="5" id="KW-0234">DNA repair</keyword>
<accession>A0A1H3TEW4</accession>
<keyword evidence="6" id="KW-0742">SOS response</keyword>
<evidence type="ECO:0000256" key="3">
    <source>
        <dbReference type="ARBA" id="ARBA00022801"/>
    </source>
</evidence>
<organism evidence="9 10">
    <name type="scientific">Herbiconiux ginsengi</name>
    <dbReference type="NCBI Taxonomy" id="381665"/>
    <lineage>
        <taxon>Bacteria</taxon>
        <taxon>Bacillati</taxon>
        <taxon>Actinomycetota</taxon>
        <taxon>Actinomycetes</taxon>
        <taxon>Micrococcales</taxon>
        <taxon>Microbacteriaceae</taxon>
        <taxon>Herbiconiux</taxon>
    </lineage>
</organism>
<dbReference type="CDD" id="cd06529">
    <property type="entry name" value="S24_LexA-like"/>
    <property type="match status" value="1"/>
</dbReference>
<dbReference type="GO" id="GO:0009432">
    <property type="term" value="P:SOS response"/>
    <property type="evidence" value="ECO:0007669"/>
    <property type="project" value="UniProtKB-KW"/>
</dbReference>
<name>A0A1H3TEW4_9MICO</name>
<keyword evidence="2" id="KW-0227">DNA damage</keyword>
<dbReference type="InterPro" id="IPR039418">
    <property type="entry name" value="LexA-like"/>
</dbReference>
<evidence type="ECO:0000256" key="2">
    <source>
        <dbReference type="ARBA" id="ARBA00022763"/>
    </source>
</evidence>
<reference evidence="9 10" key="1">
    <citation type="submission" date="2016-10" db="EMBL/GenBank/DDBJ databases">
        <authorList>
            <person name="de Groot N.N."/>
        </authorList>
    </citation>
    <scope>NUCLEOTIDE SEQUENCE [LARGE SCALE GENOMIC DNA]</scope>
    <source>
        <strain evidence="9 10">CGMCC 4.3491</strain>
    </source>
</reference>
<dbReference type="GO" id="GO:0006281">
    <property type="term" value="P:DNA repair"/>
    <property type="evidence" value="ECO:0007669"/>
    <property type="project" value="UniProtKB-KW"/>
</dbReference>
<dbReference type="NCBIfam" id="NF007621">
    <property type="entry name" value="PRK10276.1"/>
    <property type="match status" value="1"/>
</dbReference>
<proteinExistence type="inferred from homology"/>
<dbReference type="InterPro" id="IPR015927">
    <property type="entry name" value="Peptidase_S24_S26A/B/C"/>
</dbReference>
<gene>
    <name evidence="9" type="ORF">SAMN05216554_4119</name>
</gene>
<dbReference type="InterPro" id="IPR050077">
    <property type="entry name" value="LexA_repressor"/>
</dbReference>
<dbReference type="InterPro" id="IPR036286">
    <property type="entry name" value="LexA/Signal_pep-like_sf"/>
</dbReference>
<dbReference type="Pfam" id="PF00717">
    <property type="entry name" value="Peptidase_S24"/>
    <property type="match status" value="1"/>
</dbReference>
<protein>
    <submittedName>
        <fullName evidence="9">SOS response UmuD protein. Serine peptidase. MEROPS family S24</fullName>
    </submittedName>
</protein>
<dbReference type="EMBL" id="FNPZ01000005">
    <property type="protein sequence ID" value="SDZ48371.1"/>
    <property type="molecule type" value="Genomic_DNA"/>
</dbReference>
<dbReference type="InterPro" id="IPR006197">
    <property type="entry name" value="Peptidase_S24_LexA"/>
</dbReference>